<dbReference type="InterPro" id="IPR050680">
    <property type="entry name" value="YpeA/RimI_acetyltransf"/>
</dbReference>
<dbReference type="PROSITE" id="PS51186">
    <property type="entry name" value="GNAT"/>
    <property type="match status" value="1"/>
</dbReference>
<evidence type="ECO:0000313" key="8">
    <source>
        <dbReference type="Proteomes" id="UP000461880"/>
    </source>
</evidence>
<feature type="domain" description="N-acetyltransferase" evidence="6">
    <location>
        <begin position="1"/>
        <end position="145"/>
    </location>
</feature>
<dbReference type="EC" id="2.3.1.266" evidence="5"/>
<dbReference type="GO" id="GO:0008999">
    <property type="term" value="F:protein-N-terminal-alanine acetyltransferase activity"/>
    <property type="evidence" value="ECO:0007669"/>
    <property type="project" value="UniProtKB-EC"/>
</dbReference>
<dbReference type="NCBIfam" id="TIGR01575">
    <property type="entry name" value="rimI"/>
    <property type="match status" value="1"/>
</dbReference>
<dbReference type="InterPro" id="IPR000182">
    <property type="entry name" value="GNAT_dom"/>
</dbReference>
<evidence type="ECO:0000313" key="7">
    <source>
        <dbReference type="EMBL" id="MSS59800.1"/>
    </source>
</evidence>
<evidence type="ECO:0000256" key="1">
    <source>
        <dbReference type="ARBA" id="ARBA00005395"/>
    </source>
</evidence>
<dbReference type="InterPro" id="IPR006464">
    <property type="entry name" value="AcTrfase_RimI/Ard1"/>
</dbReference>
<organism evidence="7 8">
    <name type="scientific">Stecheria intestinalis</name>
    <dbReference type="NCBI Taxonomy" id="2606630"/>
    <lineage>
        <taxon>Bacteria</taxon>
        <taxon>Bacillati</taxon>
        <taxon>Bacillota</taxon>
        <taxon>Erysipelotrichia</taxon>
        <taxon>Erysipelotrichales</taxon>
        <taxon>Erysipelotrichaceae</taxon>
        <taxon>Stecheria</taxon>
    </lineage>
</organism>
<accession>A0A7X2NUJ0</accession>
<evidence type="ECO:0000259" key="6">
    <source>
        <dbReference type="PROSITE" id="PS51186"/>
    </source>
</evidence>
<comment type="catalytic activity">
    <reaction evidence="5">
        <text>N-terminal L-alanyl-[ribosomal protein bS18] + acetyl-CoA = N-terminal N(alpha)-acetyl-L-alanyl-[ribosomal protein bS18] + CoA + H(+)</text>
        <dbReference type="Rhea" id="RHEA:43756"/>
        <dbReference type="Rhea" id="RHEA-COMP:10676"/>
        <dbReference type="Rhea" id="RHEA-COMP:10677"/>
        <dbReference type="ChEBI" id="CHEBI:15378"/>
        <dbReference type="ChEBI" id="CHEBI:57287"/>
        <dbReference type="ChEBI" id="CHEBI:57288"/>
        <dbReference type="ChEBI" id="CHEBI:64718"/>
        <dbReference type="ChEBI" id="CHEBI:83683"/>
        <dbReference type="EC" id="2.3.1.266"/>
    </reaction>
</comment>
<reference evidence="7 8" key="1">
    <citation type="submission" date="2019-08" db="EMBL/GenBank/DDBJ databases">
        <title>In-depth cultivation of the pig gut microbiome towards novel bacterial diversity and tailored functional studies.</title>
        <authorList>
            <person name="Wylensek D."/>
            <person name="Hitch T.C.A."/>
            <person name="Clavel T."/>
        </authorList>
    </citation>
    <scope>NUCLEOTIDE SEQUENCE [LARGE SCALE GENOMIC DNA]</scope>
    <source>
        <strain evidence="7 8">Oil+RF-744-GAM-WT-6</strain>
    </source>
</reference>
<dbReference type="PANTHER" id="PTHR43420:SF44">
    <property type="entry name" value="ACETYLTRANSFERASE YPEA"/>
    <property type="match status" value="1"/>
</dbReference>
<keyword evidence="3 7" id="KW-0808">Transferase</keyword>
<evidence type="ECO:0000256" key="3">
    <source>
        <dbReference type="ARBA" id="ARBA00022679"/>
    </source>
</evidence>
<comment type="function">
    <text evidence="5">Acetylates the N-terminal alanine of ribosomal protein bS18.</text>
</comment>
<evidence type="ECO:0000256" key="4">
    <source>
        <dbReference type="ARBA" id="ARBA00023315"/>
    </source>
</evidence>
<proteinExistence type="inferred from homology"/>
<dbReference type="AlphaFoldDB" id="A0A7X2NUJ0"/>
<keyword evidence="4" id="KW-0012">Acyltransferase</keyword>
<dbReference type="GO" id="GO:0005737">
    <property type="term" value="C:cytoplasm"/>
    <property type="evidence" value="ECO:0007669"/>
    <property type="project" value="UniProtKB-SubCell"/>
</dbReference>
<dbReference type="Proteomes" id="UP000461880">
    <property type="component" value="Unassembled WGS sequence"/>
</dbReference>
<dbReference type="Pfam" id="PF00583">
    <property type="entry name" value="Acetyltransf_1"/>
    <property type="match status" value="1"/>
</dbReference>
<dbReference type="PANTHER" id="PTHR43420">
    <property type="entry name" value="ACETYLTRANSFERASE"/>
    <property type="match status" value="1"/>
</dbReference>
<dbReference type="EMBL" id="VUMN01000052">
    <property type="protein sequence ID" value="MSS59800.1"/>
    <property type="molecule type" value="Genomic_DNA"/>
</dbReference>
<dbReference type="Gene3D" id="3.40.630.30">
    <property type="match status" value="1"/>
</dbReference>
<evidence type="ECO:0000256" key="5">
    <source>
        <dbReference type="RuleBase" id="RU363094"/>
    </source>
</evidence>
<keyword evidence="8" id="KW-1185">Reference proteome</keyword>
<comment type="similarity">
    <text evidence="1 5">Belongs to the acetyltransferase family. RimI subfamily.</text>
</comment>
<sequence>MIRAAEDQDLDRIAELENVLFADSPWPWKEFEHELHENPFAILLVDEEEGRVVGYLDYWILYEQAQVATIGVDPEYQNRGIGSALLSYAEKDAADQGCETFSLEVRVSNAPARHLYEKHGFIQVNIRKGYYENGEDAYLMVKPIGGQKDDADIRN</sequence>
<dbReference type="CDD" id="cd04301">
    <property type="entry name" value="NAT_SF"/>
    <property type="match status" value="1"/>
</dbReference>
<comment type="caution">
    <text evidence="7">The sequence shown here is derived from an EMBL/GenBank/DDBJ whole genome shotgun (WGS) entry which is preliminary data.</text>
</comment>
<dbReference type="SUPFAM" id="SSF55729">
    <property type="entry name" value="Acyl-CoA N-acyltransferases (Nat)"/>
    <property type="match status" value="1"/>
</dbReference>
<keyword evidence="2 5" id="KW-0963">Cytoplasm</keyword>
<name>A0A7X2NUJ0_9FIRM</name>
<gene>
    <name evidence="7" type="primary">rimI</name>
    <name evidence="7" type="ORF">FYJ51_12945</name>
</gene>
<dbReference type="InterPro" id="IPR016181">
    <property type="entry name" value="Acyl_CoA_acyltransferase"/>
</dbReference>
<protein>
    <recommendedName>
        <fullName evidence="5">[Ribosomal protein bS18]-alanine N-acetyltransferase</fullName>
        <ecNumber evidence="5">2.3.1.266</ecNumber>
    </recommendedName>
</protein>
<dbReference type="RefSeq" id="WP_154505982.1">
    <property type="nucleotide sequence ID" value="NZ_VUMN01000052.1"/>
</dbReference>
<comment type="subcellular location">
    <subcellularLocation>
        <location evidence="5">Cytoplasm</location>
    </subcellularLocation>
</comment>
<evidence type="ECO:0000256" key="2">
    <source>
        <dbReference type="ARBA" id="ARBA00022490"/>
    </source>
</evidence>